<organism evidence="2 3">
    <name type="scientific">Conexibacter stalactiti</name>
    <dbReference type="NCBI Taxonomy" id="1940611"/>
    <lineage>
        <taxon>Bacteria</taxon>
        <taxon>Bacillati</taxon>
        <taxon>Actinomycetota</taxon>
        <taxon>Thermoleophilia</taxon>
        <taxon>Solirubrobacterales</taxon>
        <taxon>Conexibacteraceae</taxon>
        <taxon>Conexibacter</taxon>
    </lineage>
</organism>
<dbReference type="Gene3D" id="3.90.25.10">
    <property type="entry name" value="UDP-galactose 4-epimerase, domain 1"/>
    <property type="match status" value="1"/>
</dbReference>
<evidence type="ECO:0000259" key="1">
    <source>
        <dbReference type="Pfam" id="PF13460"/>
    </source>
</evidence>
<dbReference type="PANTHER" id="PTHR47129">
    <property type="entry name" value="QUINONE OXIDOREDUCTASE 2"/>
    <property type="match status" value="1"/>
</dbReference>
<feature type="domain" description="NAD(P)-binding" evidence="1">
    <location>
        <begin position="8"/>
        <end position="187"/>
    </location>
</feature>
<dbReference type="InterPro" id="IPR036291">
    <property type="entry name" value="NAD(P)-bd_dom_sf"/>
</dbReference>
<evidence type="ECO:0000313" key="2">
    <source>
        <dbReference type="EMBL" id="MDW5596465.1"/>
    </source>
</evidence>
<dbReference type="Gene3D" id="3.40.50.720">
    <property type="entry name" value="NAD(P)-binding Rossmann-like Domain"/>
    <property type="match status" value="1"/>
</dbReference>
<comment type="caution">
    <text evidence="2">The sequence shown here is derived from an EMBL/GenBank/DDBJ whole genome shotgun (WGS) entry which is preliminary data.</text>
</comment>
<keyword evidence="3" id="KW-1185">Reference proteome</keyword>
<proteinExistence type="predicted"/>
<accession>A0ABU4HV94</accession>
<gene>
    <name evidence="2" type="ORF">R7226_19110</name>
</gene>
<protein>
    <submittedName>
        <fullName evidence="2">NAD(P)H-binding protein</fullName>
    </submittedName>
</protein>
<name>A0ABU4HV94_9ACTN</name>
<reference evidence="2 3" key="2">
    <citation type="submission" date="2023-10" db="EMBL/GenBank/DDBJ databases">
        <authorList>
            <person name="Han X.F."/>
        </authorList>
    </citation>
    <scope>NUCLEOTIDE SEQUENCE [LARGE SCALE GENOMIC DNA]</scope>
    <source>
        <strain evidence="2 3">KCTC 39840</strain>
    </source>
</reference>
<dbReference type="EMBL" id="JAWSTH010000056">
    <property type="protein sequence ID" value="MDW5596465.1"/>
    <property type="molecule type" value="Genomic_DNA"/>
</dbReference>
<dbReference type="Pfam" id="PF13460">
    <property type="entry name" value="NAD_binding_10"/>
    <property type="match status" value="1"/>
</dbReference>
<dbReference type="InterPro" id="IPR016040">
    <property type="entry name" value="NAD(P)-bd_dom"/>
</dbReference>
<dbReference type="PANTHER" id="PTHR47129:SF1">
    <property type="entry name" value="NMRA-LIKE DOMAIN-CONTAINING PROTEIN"/>
    <property type="match status" value="1"/>
</dbReference>
<dbReference type="RefSeq" id="WP_318598852.1">
    <property type="nucleotide sequence ID" value="NZ_JAWSTH010000056.1"/>
</dbReference>
<evidence type="ECO:0000313" key="3">
    <source>
        <dbReference type="Proteomes" id="UP001284601"/>
    </source>
</evidence>
<dbReference type="SUPFAM" id="SSF51735">
    <property type="entry name" value="NAD(P)-binding Rossmann-fold domains"/>
    <property type="match status" value="1"/>
</dbReference>
<reference evidence="3" key="1">
    <citation type="submission" date="2023-07" db="EMBL/GenBank/DDBJ databases">
        <title>Conexibacter stalactiti sp. nov., isolated from stalactites in a lava cave and emended description of the genus Conexibacter.</title>
        <authorList>
            <person name="Lee S.D."/>
        </authorList>
    </citation>
    <scope>NUCLEOTIDE SEQUENCE [LARGE SCALE GENOMIC DNA]</scope>
    <source>
        <strain evidence="3">KCTC 39840</strain>
    </source>
</reference>
<dbReference type="InterPro" id="IPR052718">
    <property type="entry name" value="NmrA-type_oxidoreductase"/>
</dbReference>
<dbReference type="Proteomes" id="UP001284601">
    <property type="component" value="Unassembled WGS sequence"/>
</dbReference>
<sequence>MTTIAIAGASGALGRRAAEFALESVAPEQLVLVSRDPSKLADFAERGVQTRAGDFDAPETLAAAFAGVDRLLLISTDAVGRRAAQHGAAIEAAKAAGVAHVVYTSLPRPEGDHPTGPLAADHFATEQALRASGLAWTLLRNSLYTDLQLGSGGHAIASGQLVTNAGDGLAAYVTREDCAAAAAAVLTGTGHENATYDVTGPALVSQADLAAALAAASGRPVEVVAVDDDAFTAGLVASGVPEAFAPVYTGFGIAIRTGLLETQTDVVERLTGRAPTSVADFLAAHREALLAAA</sequence>